<dbReference type="AlphaFoldDB" id="A0A9N8R4N1"/>
<organism evidence="2 3">
    <name type="scientific">Paraburkholderia domus</name>
    <dbReference type="NCBI Taxonomy" id="2793075"/>
    <lineage>
        <taxon>Bacteria</taxon>
        <taxon>Pseudomonadati</taxon>
        <taxon>Pseudomonadota</taxon>
        <taxon>Betaproteobacteria</taxon>
        <taxon>Burkholderiales</taxon>
        <taxon>Burkholderiaceae</taxon>
        <taxon>Paraburkholderia</taxon>
    </lineage>
</organism>
<dbReference type="InterPro" id="IPR036291">
    <property type="entry name" value="NAD(P)-bd_dom_sf"/>
</dbReference>
<accession>A0A9N8R4N1</accession>
<protein>
    <submittedName>
        <fullName evidence="2">Glucose 1-dehydrogenase</fullName>
        <ecNumber evidence="2">1.1.1.47</ecNumber>
    </submittedName>
</protein>
<dbReference type="RefSeq" id="WP_201082962.1">
    <property type="nucleotide sequence ID" value="NZ_CAJNAS010000037.1"/>
</dbReference>
<evidence type="ECO:0000313" key="3">
    <source>
        <dbReference type="Proteomes" id="UP000675121"/>
    </source>
</evidence>
<dbReference type="SUPFAM" id="SSF51735">
    <property type="entry name" value="NAD(P)-binding Rossmann-fold domains"/>
    <property type="match status" value="1"/>
</dbReference>
<comment type="similarity">
    <text evidence="1">Belongs to the short-chain dehydrogenases/reductases (SDR) family.</text>
</comment>
<dbReference type="PANTHER" id="PTHR42760">
    <property type="entry name" value="SHORT-CHAIN DEHYDROGENASES/REDUCTASES FAMILY MEMBER"/>
    <property type="match status" value="1"/>
</dbReference>
<comment type="caution">
    <text evidence="2">The sequence shown here is derived from an EMBL/GenBank/DDBJ whole genome shotgun (WGS) entry which is preliminary data.</text>
</comment>
<gene>
    <name evidence="2" type="ORF">R70211_07245</name>
</gene>
<dbReference type="PRINTS" id="PR00081">
    <property type="entry name" value="GDHRDH"/>
</dbReference>
<dbReference type="GO" id="GO:0030497">
    <property type="term" value="P:fatty acid elongation"/>
    <property type="evidence" value="ECO:0007669"/>
    <property type="project" value="TreeGrafter"/>
</dbReference>
<dbReference type="NCBIfam" id="NF005559">
    <property type="entry name" value="PRK07231.1"/>
    <property type="match status" value="1"/>
</dbReference>
<dbReference type="Proteomes" id="UP000675121">
    <property type="component" value="Unassembled WGS sequence"/>
</dbReference>
<dbReference type="PANTHER" id="PTHR42760:SF123">
    <property type="entry name" value="OXIDOREDUCTASE"/>
    <property type="match status" value="1"/>
</dbReference>
<keyword evidence="2" id="KW-0560">Oxidoreductase</keyword>
<dbReference type="CDD" id="cd05233">
    <property type="entry name" value="SDR_c"/>
    <property type="match status" value="1"/>
</dbReference>
<proteinExistence type="inferred from homology"/>
<dbReference type="FunFam" id="3.40.50.720:FF:000084">
    <property type="entry name" value="Short-chain dehydrogenase reductase"/>
    <property type="match status" value="1"/>
</dbReference>
<keyword evidence="3" id="KW-1185">Reference proteome</keyword>
<evidence type="ECO:0000256" key="1">
    <source>
        <dbReference type="ARBA" id="ARBA00006484"/>
    </source>
</evidence>
<dbReference type="Gene3D" id="3.40.50.720">
    <property type="entry name" value="NAD(P)-binding Rossmann-like Domain"/>
    <property type="match status" value="1"/>
</dbReference>
<dbReference type="PROSITE" id="PS00061">
    <property type="entry name" value="ADH_SHORT"/>
    <property type="match status" value="1"/>
</dbReference>
<dbReference type="PRINTS" id="PR00080">
    <property type="entry name" value="SDRFAMILY"/>
</dbReference>
<dbReference type="EMBL" id="CAJNAS010000037">
    <property type="protein sequence ID" value="CAE6964692.1"/>
    <property type="molecule type" value="Genomic_DNA"/>
</dbReference>
<dbReference type="InterPro" id="IPR002347">
    <property type="entry name" value="SDR_fam"/>
</dbReference>
<name>A0A9N8R4N1_9BURK</name>
<dbReference type="InterPro" id="IPR020904">
    <property type="entry name" value="Sc_DH/Rdtase_CS"/>
</dbReference>
<dbReference type="GO" id="GO:0047936">
    <property type="term" value="F:glucose 1-dehydrogenase [NAD(P)+] activity"/>
    <property type="evidence" value="ECO:0007669"/>
    <property type="project" value="UniProtKB-EC"/>
</dbReference>
<sequence length="281" mass="28875">MTEIERTETSTWLGLAGRVCVVTGAGSGIGAGAARELAAHGATVALLDRDEGAAASVAAEIEGAGGRAISLVADVTKADTIAAALEQILRELGTCQVLVNNAALVGYVGSLMNSDMDRWDQMIATNLTGALICARAFGGQMMAEGLSGSIINIASVCGHMPLPHGGAYSVSKAGLMMLSRMLAVELAGHHIRCNSVSPGLVRTPATEVAYAESDVAEARKRMVPAGRVAEPDDLAGVIAFLASDRASYINGQDILVDGGLSQTLMSLVPKSTRPMHVSTTE</sequence>
<dbReference type="EC" id="1.1.1.47" evidence="2"/>
<reference evidence="2" key="1">
    <citation type="submission" date="2021-02" db="EMBL/GenBank/DDBJ databases">
        <authorList>
            <person name="Vanwijnsberghe S."/>
        </authorList>
    </citation>
    <scope>NUCLEOTIDE SEQUENCE</scope>
    <source>
        <strain evidence="2">R-70211</strain>
    </source>
</reference>
<dbReference type="Pfam" id="PF13561">
    <property type="entry name" value="adh_short_C2"/>
    <property type="match status" value="1"/>
</dbReference>
<evidence type="ECO:0000313" key="2">
    <source>
        <dbReference type="EMBL" id="CAE6964692.1"/>
    </source>
</evidence>